<feature type="transmembrane region" description="Helical" evidence="9">
    <location>
        <begin position="271"/>
        <end position="291"/>
    </location>
</feature>
<feature type="transmembrane region" description="Helical" evidence="9">
    <location>
        <begin position="360"/>
        <end position="384"/>
    </location>
</feature>
<reference evidence="10" key="2">
    <citation type="journal article" date="2024" name="Antonie Van Leeuwenhoek">
        <title>Roseihalotalea indica gen. nov., sp. nov., a halophilic Bacteroidetes from mesopelagic Southwest Indian Ocean with higher carbohydrate metabolic potential.</title>
        <authorList>
            <person name="Chen B."/>
            <person name="Zhang M."/>
            <person name="Lin D."/>
            <person name="Ye J."/>
            <person name="Tang K."/>
        </authorList>
    </citation>
    <scope>NUCLEOTIDE SEQUENCE</scope>
    <source>
        <strain evidence="10">TK19036</strain>
    </source>
</reference>
<evidence type="ECO:0000256" key="6">
    <source>
        <dbReference type="ARBA" id="ARBA00022989"/>
    </source>
</evidence>
<dbReference type="EMBL" id="CP120682">
    <property type="protein sequence ID" value="WKN39969.1"/>
    <property type="molecule type" value="Genomic_DNA"/>
</dbReference>
<feature type="transmembrane region" description="Helical" evidence="9">
    <location>
        <begin position="149"/>
        <end position="172"/>
    </location>
</feature>
<feature type="transmembrane region" description="Helical" evidence="9">
    <location>
        <begin position="483"/>
        <end position="503"/>
    </location>
</feature>
<sequence length="532" mass="59109">MSETYQRSDEKTFLGIKANGPVFISSFAVILALVAITLIVGEPMEQWFANTQTLIANNVGWFFILLVNGLLLFSLYLGFSKFGKIRLGGASAKPDFSYAGWFSMLFSAGMGIGLLFWSVAEPINHYNTNPLIDNSDKIMAAKSAMGLTFLHWGVHAWAIYAIVGLALAFFTFNRKLPLTIRSIFYPLFGEKIYGWRGDVIDIISVIATLFGLAASLGFGVQQVNAGLTYLFGLPYSTGLQIALIAIITFFATLSLILGLDKGIRRLSEWNMRLALLILVFVLVVGPTVFLLKSFVQNLGYYINEFFRLSFWTESYQGINEKTHWQNSWTVFYWAWWIAWSPFVGIFIARISRGRTIREFIFGVLLVPALLTFLWMSVFGGSALYQELTGNTSISEAVDENVATAIYQLLEQYPLSFISSILTVLLVASFFVTSSDSGSLVVDTLTSGGRHDAPVGQKIFWASMEGTVAAILLVGGGLTALQTASILTGLPFALILIVLCYSLYKSLNHYRESDENRQSLPQEKEELVQENTH</sequence>
<protein>
    <submittedName>
        <fullName evidence="10">BCCT family transporter</fullName>
    </submittedName>
</protein>
<keyword evidence="4" id="KW-1003">Cell membrane</keyword>
<dbReference type="PANTHER" id="PTHR30047:SF7">
    <property type="entry name" value="HIGH-AFFINITY CHOLINE TRANSPORT PROTEIN"/>
    <property type="match status" value="1"/>
</dbReference>
<evidence type="ECO:0000256" key="1">
    <source>
        <dbReference type="ARBA" id="ARBA00004651"/>
    </source>
</evidence>
<feature type="region of interest" description="Disordered" evidence="8">
    <location>
        <begin position="513"/>
        <end position="532"/>
    </location>
</feature>
<feature type="transmembrane region" description="Helical" evidence="9">
    <location>
        <begin position="238"/>
        <end position="259"/>
    </location>
</feature>
<evidence type="ECO:0000256" key="8">
    <source>
        <dbReference type="SAM" id="MobiDB-lite"/>
    </source>
</evidence>
<proteinExistence type="inferred from homology"/>
<dbReference type="GO" id="GO:0022857">
    <property type="term" value="F:transmembrane transporter activity"/>
    <property type="evidence" value="ECO:0007669"/>
    <property type="project" value="InterPro"/>
</dbReference>
<dbReference type="GO" id="GO:0005886">
    <property type="term" value="C:plasma membrane"/>
    <property type="evidence" value="ECO:0007669"/>
    <property type="project" value="UniProtKB-SubCell"/>
</dbReference>
<evidence type="ECO:0000256" key="9">
    <source>
        <dbReference type="SAM" id="Phobius"/>
    </source>
</evidence>
<dbReference type="PANTHER" id="PTHR30047">
    <property type="entry name" value="HIGH-AFFINITY CHOLINE TRANSPORT PROTEIN-RELATED"/>
    <property type="match status" value="1"/>
</dbReference>
<keyword evidence="5 9" id="KW-0812">Transmembrane</keyword>
<dbReference type="Pfam" id="PF02028">
    <property type="entry name" value="BCCT"/>
    <property type="match status" value="1"/>
</dbReference>
<name>A0AA49JJV5_9BACT</name>
<feature type="transmembrane region" description="Helical" evidence="9">
    <location>
        <begin position="412"/>
        <end position="431"/>
    </location>
</feature>
<feature type="transmembrane region" description="Helical" evidence="9">
    <location>
        <begin position="99"/>
        <end position="120"/>
    </location>
</feature>
<dbReference type="PROSITE" id="PS01303">
    <property type="entry name" value="BCCT"/>
    <property type="match status" value="1"/>
</dbReference>
<evidence type="ECO:0000256" key="3">
    <source>
        <dbReference type="ARBA" id="ARBA00022448"/>
    </source>
</evidence>
<feature type="transmembrane region" description="Helical" evidence="9">
    <location>
        <begin position="21"/>
        <end position="40"/>
    </location>
</feature>
<feature type="transmembrane region" description="Helical" evidence="9">
    <location>
        <begin position="199"/>
        <end position="218"/>
    </location>
</feature>
<feature type="transmembrane region" description="Helical" evidence="9">
    <location>
        <begin position="60"/>
        <end position="79"/>
    </location>
</feature>
<evidence type="ECO:0000256" key="5">
    <source>
        <dbReference type="ARBA" id="ARBA00022692"/>
    </source>
</evidence>
<organism evidence="10">
    <name type="scientific">Roseihalotalea indica</name>
    <dbReference type="NCBI Taxonomy" id="2867963"/>
    <lineage>
        <taxon>Bacteria</taxon>
        <taxon>Pseudomonadati</taxon>
        <taxon>Bacteroidota</taxon>
        <taxon>Cytophagia</taxon>
        <taxon>Cytophagales</taxon>
        <taxon>Catalimonadaceae</taxon>
        <taxon>Roseihalotalea</taxon>
    </lineage>
</organism>
<dbReference type="AlphaFoldDB" id="A0AA49JJV5"/>
<evidence type="ECO:0000313" key="10">
    <source>
        <dbReference type="EMBL" id="WKN39969.1"/>
    </source>
</evidence>
<reference evidence="10" key="1">
    <citation type="journal article" date="2023" name="Comput. Struct. Biotechnol. J.">
        <title>Discovery of a novel marine Bacteroidetes with a rich repertoire of carbohydrate-active enzymes.</title>
        <authorList>
            <person name="Chen B."/>
            <person name="Liu G."/>
            <person name="Chen Q."/>
            <person name="Wang H."/>
            <person name="Liu L."/>
            <person name="Tang K."/>
        </authorList>
    </citation>
    <scope>NUCLEOTIDE SEQUENCE</scope>
    <source>
        <strain evidence="10">TK19036</strain>
    </source>
</reference>
<evidence type="ECO:0000256" key="4">
    <source>
        <dbReference type="ARBA" id="ARBA00022475"/>
    </source>
</evidence>
<gene>
    <name evidence="10" type="ORF">K4G66_14845</name>
</gene>
<feature type="transmembrane region" description="Helical" evidence="9">
    <location>
        <begin position="458"/>
        <end position="477"/>
    </location>
</feature>
<evidence type="ECO:0000256" key="2">
    <source>
        <dbReference type="ARBA" id="ARBA00005658"/>
    </source>
</evidence>
<dbReference type="InterPro" id="IPR018093">
    <property type="entry name" value="BCCT_CS"/>
</dbReference>
<keyword evidence="3" id="KW-0813">Transport</keyword>
<evidence type="ECO:0000256" key="7">
    <source>
        <dbReference type="ARBA" id="ARBA00023136"/>
    </source>
</evidence>
<keyword evidence="6 9" id="KW-1133">Transmembrane helix</keyword>
<comment type="subcellular location">
    <subcellularLocation>
        <location evidence="1">Cell membrane</location>
        <topology evidence="1">Multi-pass membrane protein</topology>
    </subcellularLocation>
</comment>
<feature type="transmembrane region" description="Helical" evidence="9">
    <location>
        <begin position="330"/>
        <end position="348"/>
    </location>
</feature>
<dbReference type="InterPro" id="IPR000060">
    <property type="entry name" value="BCCT_transptr"/>
</dbReference>
<accession>A0AA49JJV5</accession>
<comment type="similarity">
    <text evidence="2">Belongs to the BCCT transporter (TC 2.A.15) family.</text>
</comment>
<keyword evidence="7 9" id="KW-0472">Membrane</keyword>
<dbReference type="NCBIfam" id="TIGR00842">
    <property type="entry name" value="bcct"/>
    <property type="match status" value="1"/>
</dbReference>